<dbReference type="EMBL" id="HE616890">
    <property type="protein sequence ID" value="CCE98210.1"/>
    <property type="molecule type" value="Genomic_DNA"/>
</dbReference>
<dbReference type="STRING" id="1117943.SFHH103_03719"/>
<dbReference type="eggNOG" id="COG0582">
    <property type="taxonomic scope" value="Bacteria"/>
</dbReference>
<gene>
    <name evidence="1" type="ordered locus">SFHH103_03719</name>
</gene>
<dbReference type="HOGENOM" id="CLU_2919561_0_0_5"/>
<reference evidence="1 2" key="1">
    <citation type="journal article" date="2012" name="J. Bacteriol.">
        <title>Genome sequence of the soybean symbiont Sinorhizobium fredii HH103.</title>
        <authorList>
            <person name="Weidner S."/>
            <person name="Becker A."/>
            <person name="Bonilla I."/>
            <person name="Jaenicke S."/>
            <person name="Lloret J."/>
            <person name="Margaret I."/>
            <person name="Puhler A."/>
            <person name="Ruiz-Sainz J.E."/>
            <person name="Schneiker-Bekel S."/>
            <person name="Szczepanowski R."/>
            <person name="Vinardell J.M."/>
            <person name="Zehner S."/>
            <person name="Gottfert M."/>
        </authorList>
    </citation>
    <scope>NUCLEOTIDE SEQUENCE [LARGE SCALE GENOMIC DNA]</scope>
    <source>
        <strain evidence="1 2">HH103</strain>
    </source>
</reference>
<sequence length="61" mass="7002">MLAHTPKDKVEGAYNRAEHLERRKELAQLWADVILKDMPSAEELLAGPRKNLKEVQTVFSE</sequence>
<name>G9A589_SINF1</name>
<dbReference type="KEGG" id="sfh:SFHH103_03719"/>
<dbReference type="PATRIC" id="fig|380.5.peg.3931"/>
<dbReference type="Proteomes" id="UP000007735">
    <property type="component" value="Chromosome"/>
</dbReference>
<proteinExistence type="predicted"/>
<protein>
    <submittedName>
        <fullName evidence="1">Prophage CPS-53 integrase</fullName>
    </submittedName>
</protein>
<evidence type="ECO:0000313" key="2">
    <source>
        <dbReference type="Proteomes" id="UP000007735"/>
    </source>
</evidence>
<evidence type="ECO:0000313" key="1">
    <source>
        <dbReference type="EMBL" id="CCE98210.1"/>
    </source>
</evidence>
<dbReference type="RefSeq" id="WP_014330583.1">
    <property type="nucleotide sequence ID" value="NC_016812.1"/>
</dbReference>
<dbReference type="AlphaFoldDB" id="G9A589"/>
<accession>G9A589</accession>
<organism evidence="1 2">
    <name type="scientific">Sinorhizobium fredii (strain HH103)</name>
    <dbReference type="NCBI Taxonomy" id="1117943"/>
    <lineage>
        <taxon>Bacteria</taxon>
        <taxon>Pseudomonadati</taxon>
        <taxon>Pseudomonadota</taxon>
        <taxon>Alphaproteobacteria</taxon>
        <taxon>Hyphomicrobiales</taxon>
        <taxon>Rhizobiaceae</taxon>
        <taxon>Sinorhizobium/Ensifer group</taxon>
        <taxon>Sinorhizobium</taxon>
    </lineage>
</organism>